<evidence type="ECO:0000313" key="4">
    <source>
        <dbReference type="Proteomes" id="UP000321547"/>
    </source>
</evidence>
<name>A0A1I5P399_9BACI</name>
<keyword evidence="4" id="KW-1185">Reference proteome</keyword>
<dbReference type="STRING" id="306540.SAMN05421839_11234"/>
<dbReference type="Pfam" id="PF11687">
    <property type="entry name" value="DUF3284"/>
    <property type="match status" value="1"/>
</dbReference>
<dbReference type="EMBL" id="BJWI01000011">
    <property type="protein sequence ID" value="GEM01530.1"/>
    <property type="molecule type" value="Genomic_DNA"/>
</dbReference>
<evidence type="ECO:0000313" key="3">
    <source>
        <dbReference type="Proteomes" id="UP000242243"/>
    </source>
</evidence>
<reference evidence="1 4" key="2">
    <citation type="submission" date="2019-07" db="EMBL/GenBank/DDBJ databases">
        <title>Whole genome shotgun sequence of Halolactibacillus halophilus NBRC 100868.</title>
        <authorList>
            <person name="Hosoyama A."/>
            <person name="Uohara A."/>
            <person name="Ohji S."/>
            <person name="Ichikawa N."/>
        </authorList>
    </citation>
    <scope>NUCLEOTIDE SEQUENCE [LARGE SCALE GENOMIC DNA]</scope>
    <source>
        <strain evidence="1 4">NBRC 100868</strain>
    </source>
</reference>
<dbReference type="AlphaFoldDB" id="A0A1I5P399"/>
<protein>
    <recommendedName>
        <fullName evidence="5">Polyketide cyclase / dehydrase and lipid transport</fullName>
    </recommendedName>
</protein>
<dbReference type="OrthoDB" id="2361512at2"/>
<gene>
    <name evidence="1" type="ORF">HHA03_10620</name>
    <name evidence="2" type="ORF">SAMN05421839_11234</name>
</gene>
<dbReference type="SUPFAM" id="SSF55961">
    <property type="entry name" value="Bet v1-like"/>
    <property type="match status" value="1"/>
</dbReference>
<evidence type="ECO:0000313" key="2">
    <source>
        <dbReference type="EMBL" id="SFP27976.1"/>
    </source>
</evidence>
<sequence>MELSKKLNVPVEYFYDMIVRSVLADIKQQTNQNVTEAALVDFQYTKTFSKSASATVEITALIKNEYYEYRTNSNKNKFTVAYKMHPIDETTCELHYSEVVETNGGFIQKLNDAFVGVVWSFLKKKKFNEMLKQIEATYRGQQKTHTTA</sequence>
<dbReference type="Proteomes" id="UP000321547">
    <property type="component" value="Unassembled WGS sequence"/>
</dbReference>
<organism evidence="2 3">
    <name type="scientific">Halolactibacillus halophilus</name>
    <dbReference type="NCBI Taxonomy" id="306540"/>
    <lineage>
        <taxon>Bacteria</taxon>
        <taxon>Bacillati</taxon>
        <taxon>Bacillota</taxon>
        <taxon>Bacilli</taxon>
        <taxon>Bacillales</taxon>
        <taxon>Bacillaceae</taxon>
        <taxon>Halolactibacillus</taxon>
    </lineage>
</organism>
<evidence type="ECO:0000313" key="1">
    <source>
        <dbReference type="EMBL" id="GEM01530.1"/>
    </source>
</evidence>
<reference evidence="2 3" key="1">
    <citation type="submission" date="2016-10" db="EMBL/GenBank/DDBJ databases">
        <authorList>
            <person name="de Groot N.N."/>
        </authorList>
    </citation>
    <scope>NUCLEOTIDE SEQUENCE [LARGE SCALE GENOMIC DNA]</scope>
    <source>
        <strain evidence="2 3">DSM 17073</strain>
    </source>
</reference>
<dbReference type="InterPro" id="IPR021701">
    <property type="entry name" value="DUF3284"/>
</dbReference>
<evidence type="ECO:0008006" key="5">
    <source>
        <dbReference type="Google" id="ProtNLM"/>
    </source>
</evidence>
<accession>A0A1I5P399</accession>
<dbReference type="RefSeq" id="WP_089831416.1">
    <property type="nucleotide sequence ID" value="NZ_BJWI01000011.1"/>
</dbReference>
<dbReference type="Proteomes" id="UP000242243">
    <property type="component" value="Unassembled WGS sequence"/>
</dbReference>
<proteinExistence type="predicted"/>
<dbReference type="EMBL" id="FOXC01000012">
    <property type="protein sequence ID" value="SFP27976.1"/>
    <property type="molecule type" value="Genomic_DNA"/>
</dbReference>